<dbReference type="AlphaFoldDB" id="A0A4U0H8M5"/>
<comment type="subcellular location">
    <subcellularLocation>
        <location evidence="1">Cell outer membrane</location>
    </subcellularLocation>
</comment>
<organism evidence="8 9">
    <name type="scientific">Sphingobacterium alkalisoli</name>
    <dbReference type="NCBI Taxonomy" id="1874115"/>
    <lineage>
        <taxon>Bacteria</taxon>
        <taxon>Pseudomonadati</taxon>
        <taxon>Bacteroidota</taxon>
        <taxon>Sphingobacteriia</taxon>
        <taxon>Sphingobacteriales</taxon>
        <taxon>Sphingobacteriaceae</taxon>
        <taxon>Sphingobacterium</taxon>
    </lineage>
</organism>
<dbReference type="OrthoDB" id="5694214at2"/>
<proteinExistence type="inferred from homology"/>
<evidence type="ECO:0000256" key="2">
    <source>
        <dbReference type="ARBA" id="ARBA00006275"/>
    </source>
</evidence>
<protein>
    <submittedName>
        <fullName evidence="8">RagB/SusD family nutrient uptake outer membrane protein</fullName>
    </submittedName>
</protein>
<comment type="caution">
    <text evidence="8">The sequence shown here is derived from an EMBL/GenBank/DDBJ whole genome shotgun (WGS) entry which is preliminary data.</text>
</comment>
<dbReference type="GO" id="GO:0009279">
    <property type="term" value="C:cell outer membrane"/>
    <property type="evidence" value="ECO:0007669"/>
    <property type="project" value="UniProtKB-SubCell"/>
</dbReference>
<evidence type="ECO:0000256" key="3">
    <source>
        <dbReference type="ARBA" id="ARBA00022729"/>
    </source>
</evidence>
<evidence type="ECO:0000313" key="9">
    <source>
        <dbReference type="Proteomes" id="UP000309872"/>
    </source>
</evidence>
<dbReference type="InterPro" id="IPR033985">
    <property type="entry name" value="SusD-like_N"/>
</dbReference>
<keyword evidence="5" id="KW-0998">Cell outer membrane</keyword>
<dbReference type="Proteomes" id="UP000309872">
    <property type="component" value="Unassembled WGS sequence"/>
</dbReference>
<evidence type="ECO:0000259" key="6">
    <source>
        <dbReference type="Pfam" id="PF07980"/>
    </source>
</evidence>
<dbReference type="Gene3D" id="1.25.40.390">
    <property type="match status" value="1"/>
</dbReference>
<keyword evidence="9" id="KW-1185">Reference proteome</keyword>
<comment type="similarity">
    <text evidence="2">Belongs to the SusD family.</text>
</comment>
<evidence type="ECO:0000256" key="4">
    <source>
        <dbReference type="ARBA" id="ARBA00023136"/>
    </source>
</evidence>
<reference evidence="8 9" key="1">
    <citation type="submission" date="2019-04" db="EMBL/GenBank/DDBJ databases">
        <title>Sphingobacterium olei sp. nov., isolated from oil-contaminated soil.</title>
        <authorList>
            <person name="Liu B."/>
        </authorList>
    </citation>
    <scope>NUCLEOTIDE SEQUENCE [LARGE SCALE GENOMIC DNA]</scope>
    <source>
        <strain evidence="8 9">Y3L14</strain>
    </source>
</reference>
<evidence type="ECO:0000256" key="5">
    <source>
        <dbReference type="ARBA" id="ARBA00023237"/>
    </source>
</evidence>
<dbReference type="Pfam" id="PF14322">
    <property type="entry name" value="SusD-like_3"/>
    <property type="match status" value="1"/>
</dbReference>
<dbReference type="InterPro" id="IPR012944">
    <property type="entry name" value="SusD_RagB_dom"/>
</dbReference>
<dbReference type="RefSeq" id="WP_136820151.1">
    <property type="nucleotide sequence ID" value="NZ_BMJX01000002.1"/>
</dbReference>
<keyword evidence="4" id="KW-0472">Membrane</keyword>
<feature type="domain" description="RagB/SusD" evidence="6">
    <location>
        <begin position="308"/>
        <end position="527"/>
    </location>
</feature>
<keyword evidence="3" id="KW-0732">Signal</keyword>
<dbReference type="PROSITE" id="PS51257">
    <property type="entry name" value="PROKAR_LIPOPROTEIN"/>
    <property type="match status" value="1"/>
</dbReference>
<sequence length="528" mass="60126">MKRFIIYSIISVGILAGSCTKWLDEENQTKYSAAYIYSTEEGLHLAVNALYALLRNYANDTENATIFAHERGTDLAVSNGGTGNFFGIYDPNNLRSSASQVTHMWRTMYQIIGKANEIIAAGENLEQTDRLNTILSEARCFRAQAYFQLYRTYDRLWLNTSPTTWENVDSPKDYHVANNAEVFALIHDDLDFAITHLDWKSIEPGRFNRAAARHIKAKAALWQKDWDTVLEQVESITQSGGYQLIALDSIFNAADLNHDEALMVQQWSKNPGGNLSNETPRGNYFAAYFIGLYRTEIGGTAEFACSYENWGYTYGRVLPSPYLFSLYDQTKDNRFTQFYIHRYRNTTNNTIAYGSTQVAPGAYFPLYKNGNKNRNVYPGCTKHGDIWTRTPFETRSYKDYILYRLAETYIMGAEAALMKGDQSLAKEYYNKTWQRAGNTAFTGTLTIKDIIDEQARELAFEGDRWYFLKRLGILISQVTNYAGDPEIAASVAGRTNLPANPHFIRWPIPEAEVINMGVENFPQNPGYN</sequence>
<dbReference type="InterPro" id="IPR011990">
    <property type="entry name" value="TPR-like_helical_dom_sf"/>
</dbReference>
<gene>
    <name evidence="8" type="ORF">FAZ19_07765</name>
</gene>
<dbReference type="SUPFAM" id="SSF48452">
    <property type="entry name" value="TPR-like"/>
    <property type="match status" value="1"/>
</dbReference>
<name>A0A4U0H8M5_9SPHI</name>
<feature type="domain" description="SusD-like N-terminal" evidence="7">
    <location>
        <begin position="21"/>
        <end position="213"/>
    </location>
</feature>
<evidence type="ECO:0000259" key="7">
    <source>
        <dbReference type="Pfam" id="PF14322"/>
    </source>
</evidence>
<accession>A0A4U0H8M5</accession>
<dbReference type="Pfam" id="PF07980">
    <property type="entry name" value="SusD_RagB"/>
    <property type="match status" value="1"/>
</dbReference>
<evidence type="ECO:0000313" key="8">
    <source>
        <dbReference type="EMBL" id="TJY66802.1"/>
    </source>
</evidence>
<dbReference type="EMBL" id="SUKA01000002">
    <property type="protein sequence ID" value="TJY66802.1"/>
    <property type="molecule type" value="Genomic_DNA"/>
</dbReference>
<evidence type="ECO:0000256" key="1">
    <source>
        <dbReference type="ARBA" id="ARBA00004442"/>
    </source>
</evidence>